<dbReference type="PANTHER" id="PTHR43806:SF11">
    <property type="entry name" value="CEREVISIN-RELATED"/>
    <property type="match status" value="1"/>
</dbReference>
<evidence type="ECO:0000256" key="3">
    <source>
        <dbReference type="ARBA" id="ARBA00022801"/>
    </source>
</evidence>
<evidence type="ECO:0000313" key="10">
    <source>
        <dbReference type="Proteomes" id="UP001501666"/>
    </source>
</evidence>
<reference evidence="9 10" key="1">
    <citation type="journal article" date="2019" name="Int. J. Syst. Evol. Microbiol.">
        <title>The Global Catalogue of Microorganisms (GCM) 10K type strain sequencing project: providing services to taxonomists for standard genome sequencing and annotation.</title>
        <authorList>
            <consortium name="The Broad Institute Genomics Platform"/>
            <consortium name="The Broad Institute Genome Sequencing Center for Infectious Disease"/>
            <person name="Wu L."/>
            <person name="Ma J."/>
        </authorList>
    </citation>
    <scope>NUCLEOTIDE SEQUENCE [LARGE SCALE GENOMIC DNA]</scope>
    <source>
        <strain evidence="9 10">JCM 6835</strain>
    </source>
</reference>
<dbReference type="PROSITE" id="PS00138">
    <property type="entry name" value="SUBTILASE_SER"/>
    <property type="match status" value="1"/>
</dbReference>
<organism evidence="9 10">
    <name type="scientific">Nonomuraea recticatena</name>
    <dbReference type="NCBI Taxonomy" id="46178"/>
    <lineage>
        <taxon>Bacteria</taxon>
        <taxon>Bacillati</taxon>
        <taxon>Actinomycetota</taxon>
        <taxon>Actinomycetes</taxon>
        <taxon>Streptosporangiales</taxon>
        <taxon>Streptosporangiaceae</taxon>
        <taxon>Nonomuraea</taxon>
    </lineage>
</organism>
<evidence type="ECO:0000256" key="4">
    <source>
        <dbReference type="ARBA" id="ARBA00022825"/>
    </source>
</evidence>
<keyword evidence="3 5" id="KW-0378">Hydrolase</keyword>
<gene>
    <name evidence="9" type="ORF">GCM10010412_091520</name>
</gene>
<keyword evidence="7" id="KW-0472">Membrane</keyword>
<dbReference type="PRINTS" id="PR00723">
    <property type="entry name" value="SUBTILISIN"/>
</dbReference>
<dbReference type="Proteomes" id="UP001501666">
    <property type="component" value="Unassembled WGS sequence"/>
</dbReference>
<feature type="active site" description="Charge relay system" evidence="5">
    <location>
        <position position="197"/>
    </location>
</feature>
<proteinExistence type="inferred from homology"/>
<dbReference type="InterPro" id="IPR036852">
    <property type="entry name" value="Peptidase_S8/S53_dom_sf"/>
</dbReference>
<dbReference type="InterPro" id="IPR022398">
    <property type="entry name" value="Peptidase_S8_His-AS"/>
</dbReference>
<name>A0ABN3TB91_9ACTN</name>
<dbReference type="InterPro" id="IPR023827">
    <property type="entry name" value="Peptidase_S8_Asp-AS"/>
</dbReference>
<keyword evidence="7" id="KW-1133">Transmembrane helix</keyword>
<dbReference type="PROSITE" id="PS00137">
    <property type="entry name" value="SUBTILASE_HIS"/>
    <property type="match status" value="1"/>
</dbReference>
<dbReference type="EMBL" id="BAAATE010000046">
    <property type="protein sequence ID" value="GAA2696981.1"/>
    <property type="molecule type" value="Genomic_DNA"/>
</dbReference>
<feature type="domain" description="Peptidase S8/S53" evidence="8">
    <location>
        <begin position="2"/>
        <end position="231"/>
    </location>
</feature>
<evidence type="ECO:0000259" key="8">
    <source>
        <dbReference type="Pfam" id="PF00082"/>
    </source>
</evidence>
<dbReference type="InterPro" id="IPR050131">
    <property type="entry name" value="Peptidase_S8_subtilisin-like"/>
</dbReference>
<dbReference type="InterPro" id="IPR015500">
    <property type="entry name" value="Peptidase_S8_subtilisin-rel"/>
</dbReference>
<dbReference type="InterPro" id="IPR023828">
    <property type="entry name" value="Peptidase_S8_Ser-AS"/>
</dbReference>
<dbReference type="InterPro" id="IPR000209">
    <property type="entry name" value="Peptidase_S8/S53_dom"/>
</dbReference>
<evidence type="ECO:0000313" key="9">
    <source>
        <dbReference type="EMBL" id="GAA2696981.1"/>
    </source>
</evidence>
<dbReference type="Pfam" id="PF00082">
    <property type="entry name" value="Peptidase_S8"/>
    <property type="match status" value="1"/>
</dbReference>
<keyword evidence="2 5" id="KW-0645">Protease</keyword>
<keyword evidence="4 5" id="KW-0720">Serine protease</keyword>
<protein>
    <recommendedName>
        <fullName evidence="8">Peptidase S8/S53 domain-containing protein</fullName>
    </recommendedName>
</protein>
<feature type="active site" description="Charge relay system" evidence="5">
    <location>
        <position position="38"/>
    </location>
</feature>
<comment type="caution">
    <text evidence="9">The sequence shown here is derived from an EMBL/GenBank/DDBJ whole genome shotgun (WGS) entry which is preliminary data.</text>
</comment>
<dbReference type="PROSITE" id="PS00136">
    <property type="entry name" value="SUBTILASE_ASP"/>
    <property type="match status" value="1"/>
</dbReference>
<evidence type="ECO:0000256" key="1">
    <source>
        <dbReference type="ARBA" id="ARBA00011073"/>
    </source>
</evidence>
<feature type="active site" description="Charge relay system" evidence="5">
    <location>
        <position position="7"/>
    </location>
</feature>
<comment type="similarity">
    <text evidence="1 5 6">Belongs to the peptidase S8 family.</text>
</comment>
<dbReference type="Gene3D" id="3.40.50.200">
    <property type="entry name" value="Peptidase S8/S53 domain"/>
    <property type="match status" value="1"/>
</dbReference>
<keyword evidence="10" id="KW-1185">Reference proteome</keyword>
<dbReference type="PROSITE" id="PS51892">
    <property type="entry name" value="SUBTILASE"/>
    <property type="match status" value="1"/>
</dbReference>
<accession>A0ABN3TB91</accession>
<evidence type="ECO:0000256" key="6">
    <source>
        <dbReference type="RuleBase" id="RU003355"/>
    </source>
</evidence>
<evidence type="ECO:0000256" key="2">
    <source>
        <dbReference type="ARBA" id="ARBA00022670"/>
    </source>
</evidence>
<feature type="transmembrane region" description="Helical" evidence="7">
    <location>
        <begin position="280"/>
        <end position="303"/>
    </location>
</feature>
<dbReference type="PANTHER" id="PTHR43806">
    <property type="entry name" value="PEPTIDASE S8"/>
    <property type="match status" value="1"/>
</dbReference>
<sequence length="320" mass="32558">MTVAVVDSGVDADHAQLTGLIAGSLDLTGTGNRDCVGHGTAVAGIIAGRDLTSRGVAFMGVAPRARILSIKHTATQHGDVNKLAEGIRRAVDLGASVVNVSAQAHDQPALKAAVVYAQRRDVVIVAAAGNVRQEDGAITPAYPASYPGVIAVGAASPDGTKSKFSNDATSVSVTAPGAGVTSAWTGGGYRTDLDGTSFAAPYVSGVVALVRARHPELDHWQVKRRVEMTAEGGGASGTGAGMVNPLLAVTAMIAPSEQAQSDAAPIVVTKVAVPDMRARMAAYGIAGAASGLTCLVVFAALTLPRARRRNRRTGHPSIEQ</sequence>
<evidence type="ECO:0000256" key="5">
    <source>
        <dbReference type="PROSITE-ProRule" id="PRU01240"/>
    </source>
</evidence>
<evidence type="ECO:0000256" key="7">
    <source>
        <dbReference type="SAM" id="Phobius"/>
    </source>
</evidence>
<keyword evidence="7" id="KW-0812">Transmembrane</keyword>
<dbReference type="SUPFAM" id="SSF52743">
    <property type="entry name" value="Subtilisin-like"/>
    <property type="match status" value="1"/>
</dbReference>